<dbReference type="OMA" id="PAECGHW"/>
<dbReference type="Pfam" id="PF20908">
    <property type="entry name" value="UfSP2_N"/>
    <property type="match status" value="2"/>
</dbReference>
<dbReference type="EMBL" id="JABSTR010000006">
    <property type="protein sequence ID" value="KAH9373487.1"/>
    <property type="molecule type" value="Genomic_DNA"/>
</dbReference>
<evidence type="ECO:0000259" key="6">
    <source>
        <dbReference type="Pfam" id="PF07910"/>
    </source>
</evidence>
<evidence type="ECO:0000256" key="5">
    <source>
        <dbReference type="ARBA" id="ARBA00022807"/>
    </source>
</evidence>
<dbReference type="InterPro" id="IPR049387">
    <property type="entry name" value="UFSP2-like_2nd"/>
</dbReference>
<dbReference type="GO" id="GO:0005783">
    <property type="term" value="C:endoplasmic reticulum"/>
    <property type="evidence" value="ECO:0007669"/>
    <property type="project" value="TreeGrafter"/>
</dbReference>
<dbReference type="GO" id="GO:0006508">
    <property type="term" value="P:proteolysis"/>
    <property type="evidence" value="ECO:0007669"/>
    <property type="project" value="UniProtKB-KW"/>
</dbReference>
<protein>
    <recommendedName>
        <fullName evidence="10">Ufm1-specific protease 2</fullName>
    </recommendedName>
</protein>
<feature type="domain" description="UFSP2 second" evidence="7">
    <location>
        <begin position="277"/>
        <end position="342"/>
    </location>
</feature>
<keyword evidence="2" id="KW-0645">Protease</keyword>
<organism evidence="8 9">
    <name type="scientific">Haemaphysalis longicornis</name>
    <name type="common">Bush tick</name>
    <dbReference type="NCBI Taxonomy" id="44386"/>
    <lineage>
        <taxon>Eukaryota</taxon>
        <taxon>Metazoa</taxon>
        <taxon>Ecdysozoa</taxon>
        <taxon>Arthropoda</taxon>
        <taxon>Chelicerata</taxon>
        <taxon>Arachnida</taxon>
        <taxon>Acari</taxon>
        <taxon>Parasitiformes</taxon>
        <taxon>Ixodida</taxon>
        <taxon>Ixodoidea</taxon>
        <taxon>Ixodidae</taxon>
        <taxon>Haemaphysalinae</taxon>
        <taxon>Haemaphysalis</taxon>
    </lineage>
</organism>
<dbReference type="GO" id="GO:0005634">
    <property type="term" value="C:nucleus"/>
    <property type="evidence" value="ECO:0007669"/>
    <property type="project" value="TreeGrafter"/>
</dbReference>
<evidence type="ECO:0000313" key="9">
    <source>
        <dbReference type="Proteomes" id="UP000821853"/>
    </source>
</evidence>
<proteinExistence type="inferred from homology"/>
<feature type="domain" description="UFSP2 second" evidence="7">
    <location>
        <begin position="150"/>
        <end position="240"/>
    </location>
</feature>
<dbReference type="PANTHER" id="PTHR48153">
    <property type="entry name" value="UFM1-SPECIFIC PROTEASE 2"/>
    <property type="match status" value="1"/>
</dbReference>
<name>A0A9J6GFC8_HAELO</name>
<keyword evidence="5" id="KW-0788">Thiol protease</keyword>
<comment type="similarity">
    <text evidence="1">Belongs to the peptidase C78 family.</text>
</comment>
<sequence>MARWPLRPAVCCRPDRLASALLGQSLQEGASSLDVAVVLHTNGDQTAVSTQLVSLEADCPLEPQSVTVVPQVLAEGTCTLRARGSLALPFEMDQQFLQKNLEVAASRVKRSLVADVLAFQLDGTSALMRRNGPEKALGDLVDQSGDGNRQRRLKATQGVLSFAVLMQSTGEAAAEACGKACTPVIHYQRKVFQGASVNLPLDVVATVRVDTPVAEVVDLLAQELANQVDQLVSCMARFSKVGMPWLRFAPRAGMPAWKGQAELSTTACTVWVPLLLQGASVCSAEPFHFWPAECGHWVTVVYPTNASQDQLLPCRRELHRVLLLPEDRPHFRKANVHAFPEDVASEPYLRNVHLGLSPPAGRDQVRLVSGQYRYRHYQQDRADDSGWGCAYRSLQTIVSWFQLQGYTDCATPTHREIQQVGPLPSGHVAARASLCSPTMFPSVQPLGDSAAEAGLAFQMLVDMGDKPSSFVGSRQWIGSQEVGYCLNKLLGVECRTMFVSSGAELPTKSRELLAHFETHGTPVMIGGGMLAHTIIGVAFDSKTGEAHHLVLDPHYTGAEDLATVQNKVLATCCCCICYVFLPLLLHTWVGKKVPFLVDRAELWCTDWRRMVMS</sequence>
<evidence type="ECO:0000256" key="1">
    <source>
        <dbReference type="ARBA" id="ARBA00008552"/>
    </source>
</evidence>
<dbReference type="Proteomes" id="UP000821853">
    <property type="component" value="Chromosome 4"/>
</dbReference>
<dbReference type="InterPro" id="IPR012462">
    <property type="entry name" value="UFSP1/2_DUB_cat"/>
</dbReference>
<dbReference type="VEuPathDB" id="VectorBase:HLOH_044554"/>
<evidence type="ECO:0000313" key="8">
    <source>
        <dbReference type="EMBL" id="KAH9373487.1"/>
    </source>
</evidence>
<feature type="domain" description="UFSP1/2/DUB catalytic" evidence="6">
    <location>
        <begin position="458"/>
        <end position="568"/>
    </location>
</feature>
<reference evidence="8 9" key="1">
    <citation type="journal article" date="2020" name="Cell">
        <title>Large-Scale Comparative Analyses of Tick Genomes Elucidate Their Genetic Diversity and Vector Capacities.</title>
        <authorList>
            <consortium name="Tick Genome and Microbiome Consortium (TIGMIC)"/>
            <person name="Jia N."/>
            <person name="Wang J."/>
            <person name="Shi W."/>
            <person name="Du L."/>
            <person name="Sun Y."/>
            <person name="Zhan W."/>
            <person name="Jiang J.F."/>
            <person name="Wang Q."/>
            <person name="Zhang B."/>
            <person name="Ji P."/>
            <person name="Bell-Sakyi L."/>
            <person name="Cui X.M."/>
            <person name="Yuan T.T."/>
            <person name="Jiang B.G."/>
            <person name="Yang W.F."/>
            <person name="Lam T.T."/>
            <person name="Chang Q.C."/>
            <person name="Ding S.J."/>
            <person name="Wang X.J."/>
            <person name="Zhu J.G."/>
            <person name="Ruan X.D."/>
            <person name="Zhao L."/>
            <person name="Wei J.T."/>
            <person name="Ye R.Z."/>
            <person name="Que T.C."/>
            <person name="Du C.H."/>
            <person name="Zhou Y.H."/>
            <person name="Cheng J.X."/>
            <person name="Dai P.F."/>
            <person name="Guo W.B."/>
            <person name="Han X.H."/>
            <person name="Huang E.J."/>
            <person name="Li L.F."/>
            <person name="Wei W."/>
            <person name="Gao Y.C."/>
            <person name="Liu J.Z."/>
            <person name="Shao H.Z."/>
            <person name="Wang X."/>
            <person name="Wang C.C."/>
            <person name="Yang T.C."/>
            <person name="Huo Q.B."/>
            <person name="Li W."/>
            <person name="Chen H.Y."/>
            <person name="Chen S.E."/>
            <person name="Zhou L.G."/>
            <person name="Ni X.B."/>
            <person name="Tian J.H."/>
            <person name="Sheng Y."/>
            <person name="Liu T."/>
            <person name="Pan Y.S."/>
            <person name="Xia L.Y."/>
            <person name="Li J."/>
            <person name="Zhao F."/>
            <person name="Cao W.C."/>
        </authorList>
    </citation>
    <scope>NUCLEOTIDE SEQUENCE [LARGE SCALE GENOMIC DNA]</scope>
    <source>
        <strain evidence="8">HaeL-2018</strain>
    </source>
</reference>
<comment type="caution">
    <text evidence="8">The sequence shown here is derived from an EMBL/GenBank/DDBJ whole genome shotgun (WGS) entry which is preliminary data.</text>
</comment>
<feature type="domain" description="UFSP1/2/DUB catalytic" evidence="6">
    <location>
        <begin position="364"/>
        <end position="420"/>
    </location>
</feature>
<evidence type="ECO:0000256" key="2">
    <source>
        <dbReference type="ARBA" id="ARBA00022670"/>
    </source>
</evidence>
<dbReference type="AlphaFoldDB" id="A0A9J6GFC8"/>
<dbReference type="PANTHER" id="PTHR48153:SF2">
    <property type="entry name" value="UFM1-SPECIFIC PROTEASE 2"/>
    <property type="match status" value="1"/>
</dbReference>
<keyword evidence="4" id="KW-0378">Hydrolase</keyword>
<keyword evidence="3" id="KW-0833">Ubl conjugation pathway</keyword>
<gene>
    <name evidence="8" type="ORF">HPB48_009532</name>
</gene>
<dbReference type="GO" id="GO:0071567">
    <property type="term" value="F:deUFMylase activity"/>
    <property type="evidence" value="ECO:0007669"/>
    <property type="project" value="UniProtKB-ARBA"/>
</dbReference>
<dbReference type="Pfam" id="PF07910">
    <property type="entry name" value="Peptidase_C78"/>
    <property type="match status" value="2"/>
</dbReference>
<dbReference type="Gene3D" id="3.90.70.130">
    <property type="match status" value="1"/>
</dbReference>
<dbReference type="OrthoDB" id="417506at2759"/>
<evidence type="ECO:0000256" key="4">
    <source>
        <dbReference type="ARBA" id="ARBA00022801"/>
    </source>
</evidence>
<keyword evidence="9" id="KW-1185">Reference proteome</keyword>
<evidence type="ECO:0000259" key="7">
    <source>
        <dbReference type="Pfam" id="PF20908"/>
    </source>
</evidence>
<accession>A0A9J6GFC8</accession>
<evidence type="ECO:0008006" key="10">
    <source>
        <dbReference type="Google" id="ProtNLM"/>
    </source>
</evidence>
<evidence type="ECO:0000256" key="3">
    <source>
        <dbReference type="ARBA" id="ARBA00022786"/>
    </source>
</evidence>